<keyword evidence="2" id="KW-0813">Transport</keyword>
<feature type="transmembrane region" description="Helical" evidence="7">
    <location>
        <begin position="369"/>
        <end position="389"/>
    </location>
</feature>
<dbReference type="PANTHER" id="PTHR23513">
    <property type="entry name" value="INTEGRAL MEMBRANE EFFLUX PROTEIN-RELATED"/>
    <property type="match status" value="1"/>
</dbReference>
<feature type="transmembrane region" description="Helical" evidence="7">
    <location>
        <begin position="395"/>
        <end position="414"/>
    </location>
</feature>
<keyword evidence="6 7" id="KW-0472">Membrane</keyword>
<name>A0ABQ3UPL2_9CHLR</name>
<keyword evidence="10" id="KW-1185">Reference proteome</keyword>
<dbReference type="CDD" id="cd06173">
    <property type="entry name" value="MFS_MefA_like"/>
    <property type="match status" value="1"/>
</dbReference>
<feature type="transmembrane region" description="Helical" evidence="7">
    <location>
        <begin position="88"/>
        <end position="111"/>
    </location>
</feature>
<evidence type="ECO:0000313" key="10">
    <source>
        <dbReference type="Proteomes" id="UP000654345"/>
    </source>
</evidence>
<dbReference type="Proteomes" id="UP000654345">
    <property type="component" value="Unassembled WGS sequence"/>
</dbReference>
<dbReference type="InterPro" id="IPR010290">
    <property type="entry name" value="TM_effector"/>
</dbReference>
<dbReference type="EMBL" id="BNJG01000001">
    <property type="protein sequence ID" value="GHO54312.1"/>
    <property type="molecule type" value="Genomic_DNA"/>
</dbReference>
<keyword evidence="4 7" id="KW-0812">Transmembrane</keyword>
<feature type="transmembrane region" description="Helical" evidence="7">
    <location>
        <begin position="328"/>
        <end position="348"/>
    </location>
</feature>
<feature type="transmembrane region" description="Helical" evidence="7">
    <location>
        <begin position="241"/>
        <end position="263"/>
    </location>
</feature>
<comment type="subcellular location">
    <subcellularLocation>
        <location evidence="1">Cell membrane</location>
        <topology evidence="1">Multi-pass membrane protein</topology>
    </subcellularLocation>
</comment>
<evidence type="ECO:0000256" key="4">
    <source>
        <dbReference type="ARBA" id="ARBA00022692"/>
    </source>
</evidence>
<dbReference type="Gene3D" id="1.20.1250.20">
    <property type="entry name" value="MFS general substrate transporter like domains"/>
    <property type="match status" value="1"/>
</dbReference>
<keyword evidence="5 7" id="KW-1133">Transmembrane helix</keyword>
<protein>
    <submittedName>
        <fullName evidence="9">MFS transporter</fullName>
    </submittedName>
</protein>
<reference evidence="9 10" key="1">
    <citation type="journal article" date="2021" name="Int. J. Syst. Evol. Microbiol.">
        <title>Reticulibacter mediterranei gen. nov., sp. nov., within the new family Reticulibacteraceae fam. nov., and Ktedonospora formicarum gen. nov., sp. nov., Ktedonobacter robiniae sp. nov., Dictyobacter formicarum sp. nov. and Dictyobacter arantiisoli sp. nov., belonging to the class Ktedonobacteria.</title>
        <authorList>
            <person name="Yabe S."/>
            <person name="Zheng Y."/>
            <person name="Wang C.M."/>
            <person name="Sakai Y."/>
            <person name="Abe K."/>
            <person name="Yokota A."/>
            <person name="Donadio S."/>
            <person name="Cavaletti L."/>
            <person name="Monciardini P."/>
        </authorList>
    </citation>
    <scope>NUCLEOTIDE SEQUENCE [LARGE SCALE GENOMIC DNA]</scope>
    <source>
        <strain evidence="9 10">SOSP1-30</strain>
    </source>
</reference>
<evidence type="ECO:0000313" key="9">
    <source>
        <dbReference type="EMBL" id="GHO54312.1"/>
    </source>
</evidence>
<dbReference type="RefSeq" id="WP_201371043.1">
    <property type="nucleotide sequence ID" value="NZ_BNJG01000001.1"/>
</dbReference>
<feature type="transmembrane region" description="Helical" evidence="7">
    <location>
        <begin position="117"/>
        <end position="140"/>
    </location>
</feature>
<keyword evidence="3" id="KW-1003">Cell membrane</keyword>
<dbReference type="InterPro" id="IPR020846">
    <property type="entry name" value="MFS_dom"/>
</dbReference>
<feature type="transmembrane region" description="Helical" evidence="7">
    <location>
        <begin position="303"/>
        <end position="322"/>
    </location>
</feature>
<evidence type="ECO:0000256" key="5">
    <source>
        <dbReference type="ARBA" id="ARBA00022989"/>
    </source>
</evidence>
<evidence type="ECO:0000256" key="1">
    <source>
        <dbReference type="ARBA" id="ARBA00004651"/>
    </source>
</evidence>
<dbReference type="SUPFAM" id="SSF103473">
    <property type="entry name" value="MFS general substrate transporter"/>
    <property type="match status" value="1"/>
</dbReference>
<accession>A0ABQ3UPL2</accession>
<evidence type="ECO:0000256" key="6">
    <source>
        <dbReference type="ARBA" id="ARBA00023136"/>
    </source>
</evidence>
<feature type="transmembrane region" description="Helical" evidence="7">
    <location>
        <begin position="161"/>
        <end position="182"/>
    </location>
</feature>
<feature type="transmembrane region" description="Helical" evidence="7">
    <location>
        <begin position="275"/>
        <end position="296"/>
    </location>
</feature>
<dbReference type="PANTHER" id="PTHR23513:SF6">
    <property type="entry name" value="MAJOR FACILITATOR SUPERFAMILY ASSOCIATED DOMAIN-CONTAINING PROTEIN"/>
    <property type="match status" value="1"/>
</dbReference>
<evidence type="ECO:0000259" key="8">
    <source>
        <dbReference type="PROSITE" id="PS50850"/>
    </source>
</evidence>
<dbReference type="Pfam" id="PF05977">
    <property type="entry name" value="MFS_3"/>
    <property type="match status" value="1"/>
</dbReference>
<evidence type="ECO:0000256" key="2">
    <source>
        <dbReference type="ARBA" id="ARBA00022448"/>
    </source>
</evidence>
<gene>
    <name evidence="9" type="ORF">KSB_27870</name>
</gene>
<comment type="caution">
    <text evidence="9">The sequence shown here is derived from an EMBL/GenBank/DDBJ whole genome shotgun (WGS) entry which is preliminary data.</text>
</comment>
<organism evidence="9 10">
    <name type="scientific">Ktedonobacter robiniae</name>
    <dbReference type="NCBI Taxonomy" id="2778365"/>
    <lineage>
        <taxon>Bacteria</taxon>
        <taxon>Bacillati</taxon>
        <taxon>Chloroflexota</taxon>
        <taxon>Ktedonobacteria</taxon>
        <taxon>Ktedonobacterales</taxon>
        <taxon>Ktedonobacteraceae</taxon>
        <taxon>Ktedonobacter</taxon>
    </lineage>
</organism>
<feature type="domain" description="Major facilitator superfamily (MFS) profile" evidence="8">
    <location>
        <begin position="239"/>
        <end position="417"/>
    </location>
</feature>
<dbReference type="InterPro" id="IPR036259">
    <property type="entry name" value="MFS_trans_sf"/>
</dbReference>
<feature type="transmembrane region" description="Helical" evidence="7">
    <location>
        <begin position="59"/>
        <end position="81"/>
    </location>
</feature>
<proteinExistence type="predicted"/>
<sequence>MDQIDTLPARPPQPTASLWRNRAFLLLWSGQIVSETGSQVSLFALPLLVLAFTNSPAQAGFLSAVQLLPYLLFSLPAGALVDRWNRKLVMLACDTLRWLLLASVPVAFYLGHLTLPQLYVVAFLEGTANVLFGIAQLSALPRVVAPKDVPSAYMLSEITQSTATLVGPSLGGLLIQFAGATLPGTMLTYMADSLSYLVSVLSLGGIRVPFQQQRVVTQPQSLVQDVLEGLRFLWRQPLLRLMALLTTLINFMQAGITLAVILLARDTLHLDTLTLGIVISANGIGGLLGGAIAPWLQRHLGMGPIMLGSLLGWTLASVLLALSSGPWMLILAMGLIGLLWPCYAVVVVSYRLSLAPDELLGRVNSSFRLLTFGIEPVGKALWGLLLLPLGARQELVWIALGLGLITLLASFTPLRRA</sequence>
<dbReference type="PROSITE" id="PS50850">
    <property type="entry name" value="MFS"/>
    <property type="match status" value="1"/>
</dbReference>
<evidence type="ECO:0000256" key="7">
    <source>
        <dbReference type="SAM" id="Phobius"/>
    </source>
</evidence>
<evidence type="ECO:0000256" key="3">
    <source>
        <dbReference type="ARBA" id="ARBA00022475"/>
    </source>
</evidence>